<evidence type="ECO:0000256" key="5">
    <source>
        <dbReference type="ARBA" id="ARBA00039681"/>
    </source>
</evidence>
<evidence type="ECO:0000256" key="6">
    <source>
        <dbReference type="ARBA" id="ARBA00042810"/>
    </source>
</evidence>
<organism evidence="8 9">
    <name type="scientific">Fistulina hepatica ATCC 64428</name>
    <dbReference type="NCBI Taxonomy" id="1128425"/>
    <lineage>
        <taxon>Eukaryota</taxon>
        <taxon>Fungi</taxon>
        <taxon>Dikarya</taxon>
        <taxon>Basidiomycota</taxon>
        <taxon>Agaricomycotina</taxon>
        <taxon>Agaricomycetes</taxon>
        <taxon>Agaricomycetidae</taxon>
        <taxon>Agaricales</taxon>
        <taxon>Fistulinaceae</taxon>
        <taxon>Fistulina</taxon>
    </lineage>
</organism>
<dbReference type="InterPro" id="IPR050750">
    <property type="entry name" value="C5-MTase"/>
</dbReference>
<sequence>MDALQPLTAIEFYSGIGGLHLALKRCSSCRPSVVVRSYDWDPSAIAVYEHNFGRGIAQRKDISSLTPDTLSAYGADVWLLSPACQPYTVLNPESKGIRDPRAQSFLHLMANVLPVMPPYRRPKYLLVENVGGFETSETRPAIIEILRGLSYNVAEFLLSPLQFGTPNSRQRYYLLAKFGPWASSPTNPGILTHIPPQEADQDPQDVSVRDLRMYLDDDTPANDLERYLVPDKILEKWGRLFDIVVPSSLRTCCFTRGYTRLVERAGSIIQMDESLDTTTVFNEFLVAQAQNVPHAVELLRPLRLRYFSPDELLRLFDFNAPRAIWPPLAQISRKTRYRLIGNSVNVRVVTSLLEYLFCEPKQNQT</sequence>
<dbReference type="GO" id="GO:0032259">
    <property type="term" value="P:methylation"/>
    <property type="evidence" value="ECO:0007669"/>
    <property type="project" value="UniProtKB-KW"/>
</dbReference>
<evidence type="ECO:0000313" key="8">
    <source>
        <dbReference type="EMBL" id="KIY52972.1"/>
    </source>
</evidence>
<keyword evidence="1 7" id="KW-0489">Methyltransferase</keyword>
<dbReference type="Gene3D" id="3.40.50.150">
    <property type="entry name" value="Vaccinia Virus protein VP39"/>
    <property type="match status" value="1"/>
</dbReference>
<protein>
    <recommendedName>
        <fullName evidence="5">tRNA (cytosine(38)-C(5))-methyltransferase</fullName>
        <ecNumber evidence="4">2.1.1.204</ecNumber>
    </recommendedName>
    <alternativeName>
        <fullName evidence="6">DNA (cytosine-5)-methyltransferase-like protein 2</fullName>
    </alternativeName>
</protein>
<dbReference type="PANTHER" id="PTHR46098">
    <property type="entry name" value="TRNA (CYTOSINE(38)-C(5))-METHYLTRANSFERASE"/>
    <property type="match status" value="1"/>
</dbReference>
<comment type="similarity">
    <text evidence="7">Belongs to the class I-like SAM-binding methyltransferase superfamily. C5-methyltransferase family.</text>
</comment>
<gene>
    <name evidence="8" type="ORF">FISHEDRAFT_63609</name>
</gene>
<reference evidence="8 9" key="1">
    <citation type="journal article" date="2015" name="Fungal Genet. Biol.">
        <title>Evolution of novel wood decay mechanisms in Agaricales revealed by the genome sequences of Fistulina hepatica and Cylindrobasidium torrendii.</title>
        <authorList>
            <person name="Floudas D."/>
            <person name="Held B.W."/>
            <person name="Riley R."/>
            <person name="Nagy L.G."/>
            <person name="Koehler G."/>
            <person name="Ransdell A.S."/>
            <person name="Younus H."/>
            <person name="Chow J."/>
            <person name="Chiniquy J."/>
            <person name="Lipzen A."/>
            <person name="Tritt A."/>
            <person name="Sun H."/>
            <person name="Haridas S."/>
            <person name="LaButti K."/>
            <person name="Ohm R.A."/>
            <person name="Kues U."/>
            <person name="Blanchette R.A."/>
            <person name="Grigoriev I.V."/>
            <person name="Minto R.E."/>
            <person name="Hibbett D.S."/>
        </authorList>
    </citation>
    <scope>NUCLEOTIDE SEQUENCE [LARGE SCALE GENOMIC DNA]</scope>
    <source>
        <strain evidence="8 9">ATCC 64428</strain>
    </source>
</reference>
<evidence type="ECO:0000256" key="3">
    <source>
        <dbReference type="ARBA" id="ARBA00022691"/>
    </source>
</evidence>
<keyword evidence="3 7" id="KW-0949">S-adenosyl-L-methionine</keyword>
<keyword evidence="9" id="KW-1185">Reference proteome</keyword>
<dbReference type="InterPro" id="IPR001525">
    <property type="entry name" value="C5_MeTfrase"/>
</dbReference>
<dbReference type="GO" id="GO:0008168">
    <property type="term" value="F:methyltransferase activity"/>
    <property type="evidence" value="ECO:0007669"/>
    <property type="project" value="UniProtKB-KW"/>
</dbReference>
<name>A0A0D7AN11_9AGAR</name>
<dbReference type="PRINTS" id="PR00105">
    <property type="entry name" value="C5METTRFRASE"/>
</dbReference>
<dbReference type="GO" id="GO:0005634">
    <property type="term" value="C:nucleus"/>
    <property type="evidence" value="ECO:0007669"/>
    <property type="project" value="TreeGrafter"/>
</dbReference>
<proteinExistence type="inferred from homology"/>
<dbReference type="InterPro" id="IPR031303">
    <property type="entry name" value="C5_meth_CS"/>
</dbReference>
<evidence type="ECO:0000313" key="9">
    <source>
        <dbReference type="Proteomes" id="UP000054144"/>
    </source>
</evidence>
<feature type="active site" evidence="7">
    <location>
        <position position="84"/>
    </location>
</feature>
<dbReference type="EMBL" id="KN881629">
    <property type="protein sequence ID" value="KIY52972.1"/>
    <property type="molecule type" value="Genomic_DNA"/>
</dbReference>
<dbReference type="PROSITE" id="PS51679">
    <property type="entry name" value="SAM_MT_C5"/>
    <property type="match status" value="1"/>
</dbReference>
<evidence type="ECO:0000256" key="7">
    <source>
        <dbReference type="PROSITE-ProRule" id="PRU01016"/>
    </source>
</evidence>
<dbReference type="Proteomes" id="UP000054144">
    <property type="component" value="Unassembled WGS sequence"/>
</dbReference>
<dbReference type="InterPro" id="IPR029063">
    <property type="entry name" value="SAM-dependent_MTases_sf"/>
</dbReference>
<dbReference type="Pfam" id="PF00145">
    <property type="entry name" value="DNA_methylase"/>
    <property type="match status" value="1"/>
</dbReference>
<evidence type="ECO:0000256" key="1">
    <source>
        <dbReference type="ARBA" id="ARBA00022603"/>
    </source>
</evidence>
<dbReference type="PANTHER" id="PTHR46098:SF1">
    <property type="entry name" value="TRNA (CYTOSINE(38)-C(5))-METHYLTRANSFERASE"/>
    <property type="match status" value="1"/>
</dbReference>
<evidence type="ECO:0000256" key="2">
    <source>
        <dbReference type="ARBA" id="ARBA00022679"/>
    </source>
</evidence>
<dbReference type="OrthoDB" id="414133at2759"/>
<accession>A0A0D7AN11</accession>
<evidence type="ECO:0000256" key="4">
    <source>
        <dbReference type="ARBA" id="ARBA00039081"/>
    </source>
</evidence>
<dbReference type="PROSITE" id="PS00095">
    <property type="entry name" value="C5_MTASE_2"/>
    <property type="match status" value="1"/>
</dbReference>
<dbReference type="AlphaFoldDB" id="A0A0D7AN11"/>
<dbReference type="SUPFAM" id="SSF53335">
    <property type="entry name" value="S-adenosyl-L-methionine-dependent methyltransferases"/>
    <property type="match status" value="1"/>
</dbReference>
<dbReference type="EC" id="2.1.1.204" evidence="4"/>
<dbReference type="Gene3D" id="3.90.120.10">
    <property type="entry name" value="DNA Methylase, subunit A, domain 2"/>
    <property type="match status" value="1"/>
</dbReference>
<keyword evidence="2 7" id="KW-0808">Transferase</keyword>